<feature type="compositionally biased region" description="Polar residues" evidence="1">
    <location>
        <begin position="155"/>
        <end position="175"/>
    </location>
</feature>
<dbReference type="OrthoDB" id="4828750at2759"/>
<reference evidence="2 3" key="1">
    <citation type="submission" date="2019-12" db="EMBL/GenBank/DDBJ databases">
        <title>A genome sequence resource for the geographically widespread anthracnose pathogen Colletotrichum asianum.</title>
        <authorList>
            <person name="Meng Y."/>
        </authorList>
    </citation>
    <scope>NUCLEOTIDE SEQUENCE [LARGE SCALE GENOMIC DNA]</scope>
    <source>
        <strain evidence="2 3">ICMP 18580</strain>
    </source>
</reference>
<dbReference type="AlphaFoldDB" id="A0A8H3VVS0"/>
<feature type="region of interest" description="Disordered" evidence="1">
    <location>
        <begin position="155"/>
        <end position="202"/>
    </location>
</feature>
<feature type="compositionally biased region" description="Low complexity" evidence="1">
    <location>
        <begin position="183"/>
        <end position="197"/>
    </location>
</feature>
<evidence type="ECO:0000313" key="2">
    <source>
        <dbReference type="EMBL" id="KAF0315029.1"/>
    </source>
</evidence>
<organism evidence="2 3">
    <name type="scientific">Colletotrichum asianum</name>
    <dbReference type="NCBI Taxonomy" id="702518"/>
    <lineage>
        <taxon>Eukaryota</taxon>
        <taxon>Fungi</taxon>
        <taxon>Dikarya</taxon>
        <taxon>Ascomycota</taxon>
        <taxon>Pezizomycotina</taxon>
        <taxon>Sordariomycetes</taxon>
        <taxon>Hypocreomycetidae</taxon>
        <taxon>Glomerellales</taxon>
        <taxon>Glomerellaceae</taxon>
        <taxon>Colletotrichum</taxon>
        <taxon>Colletotrichum gloeosporioides species complex</taxon>
    </lineage>
</organism>
<accession>A0A8H3VVS0</accession>
<comment type="caution">
    <text evidence="2">The sequence shown here is derived from an EMBL/GenBank/DDBJ whole genome shotgun (WGS) entry which is preliminary data.</text>
</comment>
<proteinExistence type="predicted"/>
<sequence>MDPNRPPSRDLSAYSYGSVVNRDDNGNIDVSGVTLDTMVSRGIPKEAIREKYEQTIRDYQKFLALESTVSGNSGVNRQGQYSAPETPKPVAQTVPGAWSPENASQDSDVLRTHYQNFGNIAAQVQQQSRPDTTGGGLNLIDYGVIQLSMSPQRVAAPSQSWQNDSSTLPQVQQGDNPRAQIAINPPSLSINPPSLSSTHAVHGPRAIKPEINRLPTLEEHGSHAQTASPGATNGHHYEQQMMRPQPTTPSRPLTTTYDNATGALLTPGHGDNGKSVDYQPRITSVHDSGNQESSRALPDIDALDREVEAALEDCVAKGTAWLQAERHMKKVVFDAVANRR</sequence>
<keyword evidence="3" id="KW-1185">Reference proteome</keyword>
<evidence type="ECO:0000313" key="3">
    <source>
        <dbReference type="Proteomes" id="UP000434172"/>
    </source>
</evidence>
<name>A0A8H3VVS0_9PEZI</name>
<dbReference type="EMBL" id="WOWK01000244">
    <property type="protein sequence ID" value="KAF0315029.1"/>
    <property type="molecule type" value="Genomic_DNA"/>
</dbReference>
<evidence type="ECO:0000256" key="1">
    <source>
        <dbReference type="SAM" id="MobiDB-lite"/>
    </source>
</evidence>
<protein>
    <submittedName>
        <fullName evidence="2">Uncharacterized protein</fullName>
    </submittedName>
</protein>
<feature type="region of interest" description="Disordered" evidence="1">
    <location>
        <begin position="220"/>
        <end position="255"/>
    </location>
</feature>
<gene>
    <name evidence="2" type="ORF">GQ607_017733</name>
</gene>
<dbReference type="Proteomes" id="UP000434172">
    <property type="component" value="Unassembled WGS sequence"/>
</dbReference>